<feature type="domain" description="GST C-terminal" evidence="4">
    <location>
        <begin position="377"/>
        <end position="515"/>
    </location>
</feature>
<dbReference type="PROSITE" id="PS50096">
    <property type="entry name" value="IQ"/>
    <property type="match status" value="2"/>
</dbReference>
<dbReference type="Gene3D" id="1.20.5.190">
    <property type="match status" value="1"/>
</dbReference>
<dbReference type="AlphaFoldDB" id="A0AAN9MIH2"/>
<dbReference type="InterPro" id="IPR010987">
    <property type="entry name" value="Glutathione-S-Trfase_C-like"/>
</dbReference>
<evidence type="ECO:0000259" key="4">
    <source>
        <dbReference type="PROSITE" id="PS50405"/>
    </source>
</evidence>
<keyword evidence="1" id="KW-0112">Calmodulin-binding</keyword>
<comment type="similarity">
    <text evidence="2">Belongs to the IQD family.</text>
</comment>
<dbReference type="CDD" id="cd03185">
    <property type="entry name" value="GST_C_Tau"/>
    <property type="match status" value="1"/>
</dbReference>
<dbReference type="PANTHER" id="PTHR32295">
    <property type="entry name" value="IQ-DOMAIN 5-RELATED"/>
    <property type="match status" value="1"/>
</dbReference>
<dbReference type="GO" id="GO:0004364">
    <property type="term" value="F:glutathione transferase activity"/>
    <property type="evidence" value="ECO:0007669"/>
    <property type="project" value="InterPro"/>
</dbReference>
<organism evidence="5 6">
    <name type="scientific">Phaseolus coccineus</name>
    <name type="common">Scarlet runner bean</name>
    <name type="synonym">Phaseolus multiflorus</name>
    <dbReference type="NCBI Taxonomy" id="3886"/>
    <lineage>
        <taxon>Eukaryota</taxon>
        <taxon>Viridiplantae</taxon>
        <taxon>Streptophyta</taxon>
        <taxon>Embryophyta</taxon>
        <taxon>Tracheophyta</taxon>
        <taxon>Spermatophyta</taxon>
        <taxon>Magnoliopsida</taxon>
        <taxon>eudicotyledons</taxon>
        <taxon>Gunneridae</taxon>
        <taxon>Pentapetalae</taxon>
        <taxon>rosids</taxon>
        <taxon>fabids</taxon>
        <taxon>Fabales</taxon>
        <taxon>Fabaceae</taxon>
        <taxon>Papilionoideae</taxon>
        <taxon>50 kb inversion clade</taxon>
        <taxon>NPAAA clade</taxon>
        <taxon>indigoferoid/millettioid clade</taxon>
        <taxon>Phaseoleae</taxon>
        <taxon>Phaseolus</taxon>
    </lineage>
</organism>
<keyword evidence="6" id="KW-1185">Reference proteome</keyword>
<gene>
    <name evidence="5" type="ORF">VNO80_14463</name>
</gene>
<dbReference type="Pfam" id="PF13178">
    <property type="entry name" value="DUF4005"/>
    <property type="match status" value="1"/>
</dbReference>
<comment type="caution">
    <text evidence="5">The sequence shown here is derived from an EMBL/GenBank/DDBJ whole genome shotgun (WGS) entry which is preliminary data.</text>
</comment>
<sequence>MAKKKSWFGWVKRLFTSEPKDNKKTNKWGWSFGRIKQKKYPTITAPNRTLIEASAEQRKHALTVAIATAAAAEAAVAAAHAAAEVVKLTGASRSYSYLSKGDRSLAAIKIQSAYRAHLARKALRALKGVIRLQAIIRGQAVRRQVSKSLQNFPSNARNHLEILERSSHAAEHIKQNPKQKKKLEEKELKSEWDSQRTWDCSLLSREDIEAIWCRKQEAMVKRERMKQYSSSQRERKHPQMVEESVQSMNFGRESCRTLGEWLHKETCDWDMIYKPITLPSNLVTTKQEWQEGLSPHISIPRKSFSLVKRSLNGDESSMSNSPVFPTYMAVTESSKAKMRSISTPKQRTGILDICSNHNEPHKEGIFFYSSCYVIRSMEGKLSLFDVWSFTSCKSSSHTCMKCFFYFCWKQVLYGVWGATVAEGEEKGKAVDAALESLAFLEKEIEGKKYFGGDKIGYLDIAAGWLSHWLNVLEELGDIELLNAERFPSLHQWSHNFIQTSPVKDCIPSRESVAEYFSFGINYTRSLASNKS</sequence>
<accession>A0AAN9MIH2</accession>
<evidence type="ECO:0000313" key="6">
    <source>
        <dbReference type="Proteomes" id="UP001374584"/>
    </source>
</evidence>
<evidence type="ECO:0000313" key="5">
    <source>
        <dbReference type="EMBL" id="KAK7355214.1"/>
    </source>
</evidence>
<dbReference type="InterPro" id="IPR000048">
    <property type="entry name" value="IQ_motif_EF-hand-BS"/>
</dbReference>
<proteinExistence type="inferred from homology"/>
<evidence type="ECO:0000256" key="3">
    <source>
        <dbReference type="ARBA" id="ARBA00024378"/>
    </source>
</evidence>
<dbReference type="InterPro" id="IPR036282">
    <property type="entry name" value="Glutathione-S-Trfase_C_sf"/>
</dbReference>
<dbReference type="GO" id="GO:0006749">
    <property type="term" value="P:glutathione metabolic process"/>
    <property type="evidence" value="ECO:0007669"/>
    <property type="project" value="InterPro"/>
</dbReference>
<name>A0AAN9MIH2_PHACN</name>
<dbReference type="PROSITE" id="PS50405">
    <property type="entry name" value="GST_CTER"/>
    <property type="match status" value="1"/>
</dbReference>
<dbReference type="Pfam" id="PF00612">
    <property type="entry name" value="IQ"/>
    <property type="match status" value="1"/>
</dbReference>
<comment type="subunit">
    <text evidence="3">Binds to multiple calmodulin (CaM) in the presence of Ca(2+) and CaM-like proteins.</text>
</comment>
<protein>
    <recommendedName>
        <fullName evidence="4">GST C-terminal domain-containing protein</fullName>
    </recommendedName>
</protein>
<reference evidence="5 6" key="1">
    <citation type="submission" date="2024-01" db="EMBL/GenBank/DDBJ databases">
        <title>The genomes of 5 underutilized Papilionoideae crops provide insights into root nodulation and disease resistanc.</title>
        <authorList>
            <person name="Jiang F."/>
        </authorList>
    </citation>
    <scope>NUCLEOTIDE SEQUENCE [LARGE SCALE GENOMIC DNA]</scope>
    <source>
        <strain evidence="5">JINMINGXINNONG_FW02</strain>
        <tissue evidence="5">Leaves</tissue>
    </source>
</reference>
<dbReference type="Pfam" id="PF00043">
    <property type="entry name" value="GST_C"/>
    <property type="match status" value="1"/>
</dbReference>
<dbReference type="InterPro" id="IPR004046">
    <property type="entry name" value="GST_C"/>
</dbReference>
<dbReference type="Proteomes" id="UP001374584">
    <property type="component" value="Unassembled WGS sequence"/>
</dbReference>
<dbReference type="CDD" id="cd23767">
    <property type="entry name" value="IQCD"/>
    <property type="match status" value="1"/>
</dbReference>
<dbReference type="InterPro" id="IPR045074">
    <property type="entry name" value="GST_C_Tau"/>
</dbReference>
<dbReference type="PANTHER" id="PTHR32295:SF212">
    <property type="entry name" value="CALMODULIN BINDING PROTEIN-RELATED"/>
    <property type="match status" value="1"/>
</dbReference>
<evidence type="ECO:0000256" key="1">
    <source>
        <dbReference type="ARBA" id="ARBA00022860"/>
    </source>
</evidence>
<dbReference type="SUPFAM" id="SSF47616">
    <property type="entry name" value="GST C-terminal domain-like"/>
    <property type="match status" value="1"/>
</dbReference>
<dbReference type="EMBL" id="JAYMYR010000006">
    <property type="protein sequence ID" value="KAK7355214.1"/>
    <property type="molecule type" value="Genomic_DNA"/>
</dbReference>
<dbReference type="GO" id="GO:0005516">
    <property type="term" value="F:calmodulin binding"/>
    <property type="evidence" value="ECO:0007669"/>
    <property type="project" value="UniProtKB-KW"/>
</dbReference>
<dbReference type="Gene3D" id="1.20.1050.10">
    <property type="match status" value="1"/>
</dbReference>
<dbReference type="InterPro" id="IPR025064">
    <property type="entry name" value="DUF4005"/>
</dbReference>
<dbReference type="SMART" id="SM00015">
    <property type="entry name" value="IQ"/>
    <property type="match status" value="1"/>
</dbReference>
<evidence type="ECO:0000256" key="2">
    <source>
        <dbReference type="ARBA" id="ARBA00024341"/>
    </source>
</evidence>